<comment type="caution">
    <text evidence="8">The sequence shown here is derived from an EMBL/GenBank/DDBJ whole genome shotgun (WGS) entry which is preliminary data.</text>
</comment>
<keyword evidence="3" id="KW-0843">Virulence</keyword>
<dbReference type="PANTHER" id="PTHR34997:SF2">
    <property type="entry name" value="LYSM DOMAIN-CONTAINING PROTEIN-RELATED"/>
    <property type="match status" value="1"/>
</dbReference>
<evidence type="ECO:0000313" key="8">
    <source>
        <dbReference type="EMBL" id="KAK7755880.1"/>
    </source>
</evidence>
<dbReference type="InterPro" id="IPR052210">
    <property type="entry name" value="LysM1-like"/>
</dbReference>
<feature type="signal peptide" evidence="6">
    <location>
        <begin position="1"/>
        <end position="24"/>
    </location>
</feature>
<feature type="domain" description="LysM" evidence="7">
    <location>
        <begin position="422"/>
        <end position="468"/>
    </location>
</feature>
<dbReference type="CDD" id="cd00118">
    <property type="entry name" value="LysM"/>
    <property type="match status" value="4"/>
</dbReference>
<dbReference type="PROSITE" id="PS51782">
    <property type="entry name" value="LYSM"/>
    <property type="match status" value="5"/>
</dbReference>
<dbReference type="InterPro" id="IPR036779">
    <property type="entry name" value="LysM_dom_sf"/>
</dbReference>
<dbReference type="SMART" id="SM00257">
    <property type="entry name" value="LysM"/>
    <property type="match status" value="4"/>
</dbReference>
<keyword evidence="9" id="KW-1185">Reference proteome</keyword>
<dbReference type="AlphaFoldDB" id="A0AAN9UV05"/>
<name>A0AAN9UV05_9PEZI</name>
<reference evidence="8 9" key="1">
    <citation type="submission" date="2024-02" db="EMBL/GenBank/DDBJ databases">
        <title>De novo assembly and annotation of 12 fungi associated with fruit tree decline syndrome in Ontario, Canada.</title>
        <authorList>
            <person name="Sulman M."/>
            <person name="Ellouze W."/>
            <person name="Ilyukhin E."/>
        </authorList>
    </citation>
    <scope>NUCLEOTIDE SEQUENCE [LARGE SCALE GENOMIC DNA]</scope>
    <source>
        <strain evidence="8 9">M11/M66-122</strain>
    </source>
</reference>
<dbReference type="GO" id="GO:0008061">
    <property type="term" value="F:chitin binding"/>
    <property type="evidence" value="ECO:0007669"/>
    <property type="project" value="UniProtKB-KW"/>
</dbReference>
<feature type="domain" description="LysM" evidence="7">
    <location>
        <begin position="166"/>
        <end position="212"/>
    </location>
</feature>
<feature type="region of interest" description="Disordered" evidence="5">
    <location>
        <begin position="122"/>
        <end position="156"/>
    </location>
</feature>
<dbReference type="Pfam" id="PF01476">
    <property type="entry name" value="LysM"/>
    <property type="match status" value="4"/>
</dbReference>
<feature type="domain" description="LysM" evidence="7">
    <location>
        <begin position="64"/>
        <end position="111"/>
    </location>
</feature>
<gene>
    <name evidence="8" type="ORF">SLS62_002167</name>
</gene>
<evidence type="ECO:0000259" key="7">
    <source>
        <dbReference type="PROSITE" id="PS51782"/>
    </source>
</evidence>
<organism evidence="8 9">
    <name type="scientific">Diatrype stigma</name>
    <dbReference type="NCBI Taxonomy" id="117547"/>
    <lineage>
        <taxon>Eukaryota</taxon>
        <taxon>Fungi</taxon>
        <taxon>Dikarya</taxon>
        <taxon>Ascomycota</taxon>
        <taxon>Pezizomycotina</taxon>
        <taxon>Sordariomycetes</taxon>
        <taxon>Xylariomycetidae</taxon>
        <taxon>Xylariales</taxon>
        <taxon>Diatrypaceae</taxon>
        <taxon>Diatrype</taxon>
    </lineage>
</organism>
<proteinExistence type="inferred from homology"/>
<dbReference type="Gene3D" id="3.10.350.10">
    <property type="entry name" value="LysM domain"/>
    <property type="match status" value="5"/>
</dbReference>
<accession>A0AAN9UV05</accession>
<keyword evidence="2 6" id="KW-0732">Signal</keyword>
<dbReference type="EMBL" id="JAKJXP020000010">
    <property type="protein sequence ID" value="KAK7755880.1"/>
    <property type="molecule type" value="Genomic_DNA"/>
</dbReference>
<evidence type="ECO:0000256" key="4">
    <source>
        <dbReference type="ARBA" id="ARBA00044955"/>
    </source>
</evidence>
<dbReference type="SUPFAM" id="SSF54106">
    <property type="entry name" value="LysM domain"/>
    <property type="match status" value="4"/>
</dbReference>
<sequence length="471" mass="48990">MGNLRVSAVVGALAAAASLPAALASVARPRALQYRNATVVNGVHHVLDADPALPHDADTTPYCSWWLDNYGSEVCEDVPDWWGITMEDFLRWNPSIKDDCSGFESGKSYCVEAVGEPKVTTTSTTAKPTITPAPTTTSTTAAPTTTGNGITTPQPIQPGMVDNCNKFYFVQAGDGCAAIASQEGITFADLLQWNPQIGSDCSGLWASVNVCVGVVGYTPTATATTAAPTTTTSGNGIPTPSPAQPGMVDDCDGFHLVASGDGCAAITQQYGISMDQFSTWNPQVGKDCAGLWLGYYVCVSVVGVEPSKTTTAAPTTPTNGIATPTPSEPGMVGNCDAFHKVASGDTCAAITQQYGISQDQLAQWNAQVGKDCSGLWLDYYICVSVVGVEPSKTTAAPAPTTPTNGVATPTPTQAGMVGNCDTFHWVVSGDNCESIAKLAGVSTQTFIDWNPAVKSDCSGLWLDTYCCIGLI</sequence>
<keyword evidence="1" id="KW-0147">Chitin-binding</keyword>
<dbReference type="InterPro" id="IPR018392">
    <property type="entry name" value="LysM"/>
</dbReference>
<dbReference type="Proteomes" id="UP001320420">
    <property type="component" value="Unassembled WGS sequence"/>
</dbReference>
<evidence type="ECO:0000256" key="2">
    <source>
        <dbReference type="ARBA" id="ARBA00022729"/>
    </source>
</evidence>
<comment type="similarity">
    <text evidence="4">Belongs to the secreted LysM effector family.</text>
</comment>
<feature type="chain" id="PRO_5042847667" description="LysM domain-containing protein" evidence="6">
    <location>
        <begin position="25"/>
        <end position="471"/>
    </location>
</feature>
<evidence type="ECO:0000256" key="3">
    <source>
        <dbReference type="ARBA" id="ARBA00023026"/>
    </source>
</evidence>
<evidence type="ECO:0000256" key="1">
    <source>
        <dbReference type="ARBA" id="ARBA00022669"/>
    </source>
</evidence>
<protein>
    <recommendedName>
        <fullName evidence="7">LysM domain-containing protein</fullName>
    </recommendedName>
</protein>
<feature type="domain" description="LysM" evidence="7">
    <location>
        <begin position="337"/>
        <end position="383"/>
    </location>
</feature>
<evidence type="ECO:0000313" key="9">
    <source>
        <dbReference type="Proteomes" id="UP001320420"/>
    </source>
</evidence>
<dbReference type="PANTHER" id="PTHR34997">
    <property type="entry name" value="AM15"/>
    <property type="match status" value="1"/>
</dbReference>
<feature type="compositionally biased region" description="Low complexity" evidence="5">
    <location>
        <begin position="122"/>
        <end position="153"/>
    </location>
</feature>
<evidence type="ECO:0000256" key="5">
    <source>
        <dbReference type="SAM" id="MobiDB-lite"/>
    </source>
</evidence>
<evidence type="ECO:0000256" key="6">
    <source>
        <dbReference type="SAM" id="SignalP"/>
    </source>
</evidence>
<feature type="domain" description="LysM" evidence="7">
    <location>
        <begin position="253"/>
        <end position="299"/>
    </location>
</feature>